<dbReference type="GO" id="GO:0007165">
    <property type="term" value="P:signal transduction"/>
    <property type="evidence" value="ECO:0007669"/>
    <property type="project" value="InterPro"/>
</dbReference>
<dbReference type="GO" id="GO:0043531">
    <property type="term" value="F:ADP binding"/>
    <property type="evidence" value="ECO:0007669"/>
    <property type="project" value="InterPro"/>
</dbReference>
<keyword evidence="1" id="KW-0433">Leucine-rich repeat</keyword>
<evidence type="ECO:0000313" key="6">
    <source>
        <dbReference type="EMBL" id="KAF7849785.1"/>
    </source>
</evidence>
<protein>
    <recommendedName>
        <fullName evidence="5">TIR domain-containing protein</fullName>
    </recommendedName>
</protein>
<dbReference type="EMBL" id="MU089703">
    <property type="protein sequence ID" value="KAF7849785.1"/>
    <property type="molecule type" value="Genomic_DNA"/>
</dbReference>
<dbReference type="InterPro" id="IPR044974">
    <property type="entry name" value="Disease_R_plants"/>
</dbReference>
<dbReference type="InterPro" id="IPR027417">
    <property type="entry name" value="P-loop_NTPase"/>
</dbReference>
<organism evidence="6 7">
    <name type="scientific">Corymbia citriodora subsp. variegata</name>
    <dbReference type="NCBI Taxonomy" id="360336"/>
    <lineage>
        <taxon>Eukaryota</taxon>
        <taxon>Viridiplantae</taxon>
        <taxon>Streptophyta</taxon>
        <taxon>Embryophyta</taxon>
        <taxon>Tracheophyta</taxon>
        <taxon>Spermatophyta</taxon>
        <taxon>Magnoliopsida</taxon>
        <taxon>eudicotyledons</taxon>
        <taxon>Gunneridae</taxon>
        <taxon>Pentapetalae</taxon>
        <taxon>rosids</taxon>
        <taxon>malvids</taxon>
        <taxon>Myrtales</taxon>
        <taxon>Myrtaceae</taxon>
        <taxon>Myrtoideae</taxon>
        <taxon>Eucalypteae</taxon>
        <taxon>Corymbia</taxon>
    </lineage>
</organism>
<sequence>MASSFEPKTIYHVFLSFRGTDVRNNFLGHLYKALDLKGIYTYIDSEELRKGEQIELALMKAIKKSQVAIIVFSENYASSSWCLEEVAKIMECKEERDLKVFPVFYKVEPREVRTPRERYREAMVRHEFKFGENSEKVKRWEKALFNAGSLSGWHLKDGDESKLIQRIVTEISTRLDRTPLHVALHPIGVDSQVVKLKSMLNLESIDNVLMVGLWGQGGIGKTTLAKAVYNKIFNQFEYSCFLANVREVSKDCKDLVTLQEKLLLEILALKERLVVSNVDRGVNLIQERLCHKKVFLILDDVNDLSQLHALVGEGKWFSNGSRIMITTRDSHLLTYLGIDQDHVYEVKGLDDSDACELFSKHAFPTHQNLKIRIDLVDIVLNHAKGLPLALEVLGGFLRGRREYEWESALDGLSMAPTKGINDVLKISYGGLEPKVKEIFLHIACFFKGWNSEYVKKVLDSCDFNTIIGLQILMERSLIRIESGNIQMHDLIQLMGMDIVNQESDDPGRRSRLWLHDDVIDILSSNMGDCAIKAIVLEKIEPIEICVDPEAFTKMRRLRLLILRNVHFQGPVYLPNELRWLQWDGDAPRIPKFSSSRKKLVGLDMRNCNIQIVPSQFKDFQNLKYITFNQCETLVHMPDLSGTPNLEELNLKNCKNLVEVHESFAYNDKLQVLNFQGCSELSVFPNELKSKNLRILDLKNCTKFERFPDSPHKLKALKELYLERTSIKGLPTSIENLVSLECMYLRNCKNLMSLPSSIYKLQNLEDLALGYCTNLIGFPKYEVSTDPCMKTELSNLHRLDLSGCNLSEVNFLENLSCCPFLISLILSRNNITGLPTSINNRRHLAYLVVANCHQLQEIPKLPPFLTKLETSNCKSLQNYGDLTSIHDFVRRGLTMADVCSPDLREVYSIILSQREMPEWILPIEMDTISFVVSKDLYDKIFGFILCVALDQNNYNVQEKAKGPTYGFSYKNGPSFGYGFTAGLNPLELDHIVLHYLTPQELLVNQTDGRCERLNFEVCRKYTREWGFRILC</sequence>
<dbReference type="SUPFAM" id="SSF52540">
    <property type="entry name" value="P-loop containing nucleoside triphosphate hydrolases"/>
    <property type="match status" value="1"/>
</dbReference>
<dbReference type="FunFam" id="3.40.50.10140:FF:000007">
    <property type="entry name" value="Disease resistance protein (TIR-NBS-LRR class)"/>
    <property type="match status" value="1"/>
</dbReference>
<evidence type="ECO:0000313" key="7">
    <source>
        <dbReference type="Proteomes" id="UP000806378"/>
    </source>
</evidence>
<dbReference type="InterPro" id="IPR058546">
    <property type="entry name" value="RPS4B/Roq1-like_LRR"/>
</dbReference>
<dbReference type="PANTHER" id="PTHR11017:SF292">
    <property type="entry name" value="AAA+ ATPASE DOMAIN-CONTAINING PROTEIN"/>
    <property type="match status" value="1"/>
</dbReference>
<dbReference type="PROSITE" id="PS51450">
    <property type="entry name" value="LRR"/>
    <property type="match status" value="1"/>
</dbReference>
<comment type="caution">
    <text evidence="6">The sequence shown here is derived from an EMBL/GenBank/DDBJ whole genome shotgun (WGS) entry which is preliminary data.</text>
</comment>
<dbReference type="PANTHER" id="PTHR11017">
    <property type="entry name" value="LEUCINE-RICH REPEAT-CONTAINING PROTEIN"/>
    <property type="match status" value="1"/>
</dbReference>
<dbReference type="SUPFAM" id="SSF52200">
    <property type="entry name" value="Toll/Interleukin receptor TIR domain"/>
    <property type="match status" value="1"/>
</dbReference>
<evidence type="ECO:0000256" key="1">
    <source>
        <dbReference type="ARBA" id="ARBA00022614"/>
    </source>
</evidence>
<proteinExistence type="predicted"/>
<dbReference type="PRINTS" id="PR00364">
    <property type="entry name" value="DISEASERSIST"/>
</dbReference>
<evidence type="ECO:0000256" key="3">
    <source>
        <dbReference type="ARBA" id="ARBA00022821"/>
    </source>
</evidence>
<dbReference type="Pfam" id="PF23282">
    <property type="entry name" value="WHD_ROQ1"/>
    <property type="match status" value="1"/>
</dbReference>
<keyword evidence="3" id="KW-0611">Plant defense</keyword>
<dbReference type="InterPro" id="IPR035897">
    <property type="entry name" value="Toll_tir_struct_dom_sf"/>
</dbReference>
<reference evidence="6" key="1">
    <citation type="submission" date="2020-05" db="EMBL/GenBank/DDBJ databases">
        <title>WGS assembly of Corymbia citriodora subspecies variegata.</title>
        <authorList>
            <person name="Barry K."/>
            <person name="Hundley H."/>
            <person name="Shu S."/>
            <person name="Jenkins J."/>
            <person name="Grimwood J."/>
            <person name="Baten A."/>
        </authorList>
    </citation>
    <scope>NUCLEOTIDE SEQUENCE</scope>
    <source>
        <strain evidence="6">CV2-018</strain>
    </source>
</reference>
<dbReference type="Proteomes" id="UP000806378">
    <property type="component" value="Unassembled WGS sequence"/>
</dbReference>
<dbReference type="InterPro" id="IPR042197">
    <property type="entry name" value="Apaf_helical"/>
</dbReference>
<dbReference type="SMART" id="SM00255">
    <property type="entry name" value="TIR"/>
    <property type="match status" value="1"/>
</dbReference>
<dbReference type="PROSITE" id="PS50104">
    <property type="entry name" value="TIR"/>
    <property type="match status" value="1"/>
</dbReference>
<keyword evidence="2" id="KW-0677">Repeat</keyword>
<dbReference type="Gene3D" id="3.80.10.10">
    <property type="entry name" value="Ribonuclease Inhibitor"/>
    <property type="match status" value="2"/>
</dbReference>
<dbReference type="InterPro" id="IPR001611">
    <property type="entry name" value="Leu-rich_rpt"/>
</dbReference>
<gene>
    <name evidence="6" type="ORF">BT93_L0287</name>
</gene>
<name>A0A8T0CUW6_CORYI</name>
<dbReference type="Pfam" id="PF00931">
    <property type="entry name" value="NB-ARC"/>
    <property type="match status" value="1"/>
</dbReference>
<evidence type="ECO:0000256" key="2">
    <source>
        <dbReference type="ARBA" id="ARBA00022737"/>
    </source>
</evidence>
<dbReference type="Pfam" id="PF23286">
    <property type="entry name" value="LRR_13"/>
    <property type="match status" value="1"/>
</dbReference>
<dbReference type="Gene3D" id="1.10.8.430">
    <property type="entry name" value="Helical domain of apoptotic protease-activating factors"/>
    <property type="match status" value="1"/>
</dbReference>
<dbReference type="InterPro" id="IPR000157">
    <property type="entry name" value="TIR_dom"/>
</dbReference>
<dbReference type="InterPro" id="IPR058192">
    <property type="entry name" value="WHD_ROQ1-like"/>
</dbReference>
<dbReference type="InterPro" id="IPR032675">
    <property type="entry name" value="LRR_dom_sf"/>
</dbReference>
<accession>A0A8T0CUW6</accession>
<dbReference type="Gene3D" id="3.40.50.300">
    <property type="entry name" value="P-loop containing nucleotide triphosphate hydrolases"/>
    <property type="match status" value="1"/>
</dbReference>
<evidence type="ECO:0000259" key="5">
    <source>
        <dbReference type="PROSITE" id="PS50104"/>
    </source>
</evidence>
<dbReference type="GO" id="GO:0006952">
    <property type="term" value="P:defense response"/>
    <property type="evidence" value="ECO:0007669"/>
    <property type="project" value="InterPro"/>
</dbReference>
<feature type="domain" description="TIR" evidence="5">
    <location>
        <begin position="9"/>
        <end position="175"/>
    </location>
</feature>
<dbReference type="AlphaFoldDB" id="A0A8T0CUW6"/>
<evidence type="ECO:0000256" key="4">
    <source>
        <dbReference type="ARBA" id="ARBA00023027"/>
    </source>
</evidence>
<dbReference type="SUPFAM" id="SSF52058">
    <property type="entry name" value="L domain-like"/>
    <property type="match status" value="1"/>
</dbReference>
<dbReference type="OrthoDB" id="1936883at2759"/>
<dbReference type="Gene3D" id="3.40.50.10140">
    <property type="entry name" value="Toll/interleukin-1 receptor homology (TIR) domain"/>
    <property type="match status" value="1"/>
</dbReference>
<keyword evidence="7" id="KW-1185">Reference proteome</keyword>
<dbReference type="Gramene" id="rna-gnl|WGS:JABURB|Cocit.L0287.1">
    <property type="protein sequence ID" value="cds-KAF7849785.1"/>
    <property type="gene ID" value="gene-BT93_L0287"/>
</dbReference>
<dbReference type="InterPro" id="IPR002182">
    <property type="entry name" value="NB-ARC"/>
</dbReference>
<dbReference type="Pfam" id="PF01582">
    <property type="entry name" value="TIR"/>
    <property type="match status" value="1"/>
</dbReference>
<keyword evidence="4" id="KW-0520">NAD</keyword>